<protein>
    <recommendedName>
        <fullName evidence="1">Histone chaperone RTT106/FACT complex subunit SPT16-like middle domain-containing protein</fullName>
    </recommendedName>
</protein>
<sequence>VKKPIMWKLWADILGVEFRDTPMRKSSFDLKFVVRDEKRPLEFTQIEKRDQKQIFTLLEKISDVKDKIRNLSE</sequence>
<evidence type="ECO:0000259" key="1">
    <source>
        <dbReference type="Pfam" id="PF08512"/>
    </source>
</evidence>
<reference evidence="2" key="1">
    <citation type="submission" date="2021-02" db="EMBL/GenBank/DDBJ databases">
        <authorList>
            <person name="Dougan E. K."/>
            <person name="Rhodes N."/>
            <person name="Thang M."/>
            <person name="Chan C."/>
        </authorList>
    </citation>
    <scope>NUCLEOTIDE SEQUENCE</scope>
</reference>
<comment type="caution">
    <text evidence="2">The sequence shown here is derived from an EMBL/GenBank/DDBJ whole genome shotgun (WGS) entry which is preliminary data.</text>
</comment>
<keyword evidence="3" id="KW-1185">Reference proteome</keyword>
<evidence type="ECO:0000313" key="3">
    <source>
        <dbReference type="Proteomes" id="UP000649617"/>
    </source>
</evidence>
<dbReference type="AlphaFoldDB" id="A0A812NB89"/>
<dbReference type="Proteomes" id="UP000649617">
    <property type="component" value="Unassembled WGS sequence"/>
</dbReference>
<dbReference type="Pfam" id="PF08512">
    <property type="entry name" value="Rttp106-like_middle"/>
    <property type="match status" value="1"/>
</dbReference>
<feature type="non-terminal residue" evidence="2">
    <location>
        <position position="1"/>
    </location>
</feature>
<dbReference type="EMBL" id="CAJNIZ010010913">
    <property type="protein sequence ID" value="CAE7307967.1"/>
    <property type="molecule type" value="Genomic_DNA"/>
</dbReference>
<feature type="domain" description="Histone chaperone RTT106/FACT complex subunit SPT16-like middle" evidence="1">
    <location>
        <begin position="1"/>
        <end position="59"/>
    </location>
</feature>
<gene>
    <name evidence="2" type="ORF">SPIL2461_LOCUS6973</name>
</gene>
<evidence type="ECO:0000313" key="2">
    <source>
        <dbReference type="EMBL" id="CAE7307967.1"/>
    </source>
</evidence>
<dbReference type="SUPFAM" id="SSF50729">
    <property type="entry name" value="PH domain-like"/>
    <property type="match status" value="1"/>
</dbReference>
<accession>A0A812NB89</accession>
<dbReference type="InterPro" id="IPR011993">
    <property type="entry name" value="PH-like_dom_sf"/>
</dbReference>
<organism evidence="2 3">
    <name type="scientific">Symbiodinium pilosum</name>
    <name type="common">Dinoflagellate</name>
    <dbReference type="NCBI Taxonomy" id="2952"/>
    <lineage>
        <taxon>Eukaryota</taxon>
        <taxon>Sar</taxon>
        <taxon>Alveolata</taxon>
        <taxon>Dinophyceae</taxon>
        <taxon>Suessiales</taxon>
        <taxon>Symbiodiniaceae</taxon>
        <taxon>Symbiodinium</taxon>
    </lineage>
</organism>
<feature type="non-terminal residue" evidence="2">
    <location>
        <position position="73"/>
    </location>
</feature>
<name>A0A812NB89_SYMPI</name>
<proteinExistence type="predicted"/>
<dbReference type="Gene3D" id="2.30.29.30">
    <property type="entry name" value="Pleckstrin-homology domain (PH domain)/Phosphotyrosine-binding domain (PTB)"/>
    <property type="match status" value="1"/>
</dbReference>
<dbReference type="InterPro" id="IPR013719">
    <property type="entry name" value="RTT106/SPT16-like_middle_dom"/>
</dbReference>